<dbReference type="EMBL" id="JAGSMN010002329">
    <property type="protein sequence ID" value="MBR7679151.1"/>
    <property type="molecule type" value="Genomic_DNA"/>
</dbReference>
<dbReference type="Proteomes" id="UP000675554">
    <property type="component" value="Unassembled WGS sequence"/>
</dbReference>
<proteinExistence type="predicted"/>
<keyword evidence="1" id="KW-0812">Transmembrane</keyword>
<feature type="transmembrane region" description="Helical" evidence="1">
    <location>
        <begin position="45"/>
        <end position="63"/>
    </location>
</feature>
<gene>
    <name evidence="2" type="ORF">KDA82_40730</name>
</gene>
<keyword evidence="1" id="KW-1133">Transmembrane helix</keyword>
<evidence type="ECO:0000256" key="1">
    <source>
        <dbReference type="SAM" id="Phobius"/>
    </source>
</evidence>
<reference evidence="2" key="1">
    <citation type="submission" date="2021-04" db="EMBL/GenBank/DDBJ databases">
        <title>Sequencing of actinobacteria type strains.</title>
        <authorList>
            <person name="Nguyen G.-S."/>
            <person name="Wentzel A."/>
        </authorList>
    </citation>
    <scope>NUCLEOTIDE SEQUENCE</scope>
    <source>
        <strain evidence="2">DSM 42095</strain>
    </source>
</reference>
<accession>A0A8T4J357</accession>
<keyword evidence="1" id="KW-0472">Membrane</keyword>
<dbReference type="AlphaFoldDB" id="A0A8T4J357"/>
<feature type="non-terminal residue" evidence="2">
    <location>
        <position position="79"/>
    </location>
</feature>
<name>A0A8T4J357_9ACTN</name>
<organism evidence="2 3">
    <name type="scientific">Streptomyces daliensis</name>
    <dbReference type="NCBI Taxonomy" id="299421"/>
    <lineage>
        <taxon>Bacteria</taxon>
        <taxon>Bacillati</taxon>
        <taxon>Actinomycetota</taxon>
        <taxon>Actinomycetes</taxon>
        <taxon>Kitasatosporales</taxon>
        <taxon>Streptomycetaceae</taxon>
        <taxon>Streptomyces</taxon>
    </lineage>
</organism>
<evidence type="ECO:0000313" key="3">
    <source>
        <dbReference type="Proteomes" id="UP000675554"/>
    </source>
</evidence>
<evidence type="ECO:0000313" key="2">
    <source>
        <dbReference type="EMBL" id="MBR7679151.1"/>
    </source>
</evidence>
<comment type="caution">
    <text evidence="2">The sequence shown here is derived from an EMBL/GenBank/DDBJ whole genome shotgun (WGS) entry which is preliminary data.</text>
</comment>
<protein>
    <submittedName>
        <fullName evidence="2">Uncharacterized protein</fullName>
    </submittedName>
</protein>
<feature type="transmembrane region" description="Helical" evidence="1">
    <location>
        <begin position="20"/>
        <end position="39"/>
    </location>
</feature>
<keyword evidence="3" id="KW-1185">Reference proteome</keyword>
<sequence>MRISSEIYVGEPKIPIWVKFVIIWNIIMITVGVIVYQIAPFNLGRYILIYILLWWFTGFPFVAEKFMHGFSKEETRIDS</sequence>